<reference evidence="2" key="2">
    <citation type="journal article" date="2015" name="Data Brief">
        <title>Shoot transcriptome of the giant reed, Arundo donax.</title>
        <authorList>
            <person name="Barrero R.A."/>
            <person name="Guerrero F.D."/>
            <person name="Moolhuijzen P."/>
            <person name="Goolsby J.A."/>
            <person name="Tidwell J."/>
            <person name="Bellgard S.E."/>
            <person name="Bellgard M.I."/>
        </authorList>
    </citation>
    <scope>NUCLEOTIDE SEQUENCE</scope>
    <source>
        <tissue evidence="2">Shoot tissue taken approximately 20 cm above the soil surface</tissue>
    </source>
</reference>
<accession>A0A0A9FJW8</accession>
<evidence type="ECO:0000313" key="2">
    <source>
        <dbReference type="EMBL" id="JAE10436.1"/>
    </source>
</evidence>
<proteinExistence type="predicted"/>
<dbReference type="EMBL" id="GBRH01187460">
    <property type="protein sequence ID" value="JAE10436.1"/>
    <property type="molecule type" value="Transcribed_RNA"/>
</dbReference>
<protein>
    <submittedName>
        <fullName evidence="2">Uncharacterized protein</fullName>
    </submittedName>
</protein>
<evidence type="ECO:0000256" key="1">
    <source>
        <dbReference type="SAM" id="SignalP"/>
    </source>
</evidence>
<reference evidence="2" key="1">
    <citation type="submission" date="2014-09" db="EMBL/GenBank/DDBJ databases">
        <authorList>
            <person name="Magalhaes I.L.F."/>
            <person name="Oliveira U."/>
            <person name="Santos F.R."/>
            <person name="Vidigal T.H.D.A."/>
            <person name="Brescovit A.D."/>
            <person name="Santos A.J."/>
        </authorList>
    </citation>
    <scope>NUCLEOTIDE SEQUENCE</scope>
    <source>
        <tissue evidence="2">Shoot tissue taken approximately 20 cm above the soil surface</tissue>
    </source>
</reference>
<organism evidence="2">
    <name type="scientific">Arundo donax</name>
    <name type="common">Giant reed</name>
    <name type="synonym">Donax arundinaceus</name>
    <dbReference type="NCBI Taxonomy" id="35708"/>
    <lineage>
        <taxon>Eukaryota</taxon>
        <taxon>Viridiplantae</taxon>
        <taxon>Streptophyta</taxon>
        <taxon>Embryophyta</taxon>
        <taxon>Tracheophyta</taxon>
        <taxon>Spermatophyta</taxon>
        <taxon>Magnoliopsida</taxon>
        <taxon>Liliopsida</taxon>
        <taxon>Poales</taxon>
        <taxon>Poaceae</taxon>
        <taxon>PACMAD clade</taxon>
        <taxon>Arundinoideae</taxon>
        <taxon>Arundineae</taxon>
        <taxon>Arundo</taxon>
    </lineage>
</organism>
<dbReference type="AlphaFoldDB" id="A0A0A9FJW8"/>
<name>A0A0A9FJW8_ARUDO</name>
<feature type="signal peptide" evidence="1">
    <location>
        <begin position="1"/>
        <end position="15"/>
    </location>
</feature>
<keyword evidence="1" id="KW-0732">Signal</keyword>
<sequence length="42" mass="4674">MVSHVLFVSPSCLLAFTCVDVLVFCSEQCCFIHDLVVRKGIN</sequence>
<feature type="chain" id="PRO_5012587913" evidence="1">
    <location>
        <begin position="16"/>
        <end position="42"/>
    </location>
</feature>